<keyword evidence="3" id="KW-0732">Signal</keyword>
<feature type="compositionally biased region" description="Low complexity" evidence="2">
    <location>
        <begin position="411"/>
        <end position="430"/>
    </location>
</feature>
<dbReference type="Proteomes" id="UP001596050">
    <property type="component" value="Unassembled WGS sequence"/>
</dbReference>
<feature type="chain" id="PRO_5046832039" evidence="3">
    <location>
        <begin position="27"/>
        <end position="430"/>
    </location>
</feature>
<evidence type="ECO:0000256" key="1">
    <source>
        <dbReference type="ARBA" id="ARBA00022801"/>
    </source>
</evidence>
<feature type="signal peptide" evidence="3">
    <location>
        <begin position="1"/>
        <end position="26"/>
    </location>
</feature>
<evidence type="ECO:0000256" key="2">
    <source>
        <dbReference type="SAM" id="MobiDB-lite"/>
    </source>
</evidence>
<dbReference type="EC" id="3.1.-.-" evidence="5"/>
<dbReference type="RefSeq" id="WP_379785482.1">
    <property type="nucleotide sequence ID" value="NZ_JBHSMU010000015.1"/>
</dbReference>
<keyword evidence="1 5" id="KW-0378">Hydrolase</keyword>
<proteinExistence type="predicted"/>
<evidence type="ECO:0000259" key="4">
    <source>
        <dbReference type="Pfam" id="PF02129"/>
    </source>
</evidence>
<dbReference type="SUPFAM" id="SSF53474">
    <property type="entry name" value="alpha/beta-Hydrolases"/>
    <property type="match status" value="1"/>
</dbReference>
<keyword evidence="6" id="KW-1185">Reference proteome</keyword>
<organism evidence="5 6">
    <name type="scientific">Massilia niabensis</name>
    <dbReference type="NCBI Taxonomy" id="544910"/>
    <lineage>
        <taxon>Bacteria</taxon>
        <taxon>Pseudomonadati</taxon>
        <taxon>Pseudomonadota</taxon>
        <taxon>Betaproteobacteria</taxon>
        <taxon>Burkholderiales</taxon>
        <taxon>Oxalobacteraceae</taxon>
        <taxon>Telluria group</taxon>
        <taxon>Massilia</taxon>
    </lineage>
</organism>
<accession>A0ABW0LAU5</accession>
<dbReference type="InterPro" id="IPR000383">
    <property type="entry name" value="Xaa-Pro-like_dom"/>
</dbReference>
<name>A0ABW0LAU5_9BURK</name>
<dbReference type="InterPro" id="IPR050261">
    <property type="entry name" value="FrsA_esterase"/>
</dbReference>
<dbReference type="Gene3D" id="3.40.50.1820">
    <property type="entry name" value="alpha/beta hydrolase"/>
    <property type="match status" value="1"/>
</dbReference>
<sequence length="430" mass="46357">MFRVRPNFRTALTAALASLAMLPGIAIEQELQLDHRMNERIVQVPAAKGRAMLETTVFQPNGPGPFPLLIINHGKDPGRPSSQPRDRFYHMASAFVKRGYAVMVPMRQGFANSTGHYRDRGCDMTANGYLQADDIRSTLDYARTQKWVDAGHVVVAGQSYGGLATMALGTQDLPGVRGLINFAGGLRDDSDRCAWRSALVSAFAEYGAASRVPSLWMYGENDSLFGPDLANRLHKAYSQAGGRARLVEFPSFKRDAHGMLASRDGEKVWLAETMGFLKSVGMPTEVLHNVPPPPTPPRTDFALVDDIEAVPFLSENGRLAYADYLTKMTPRAFAVSPSGAWTWAEEGEEPEARALATCTAKSSQPCKLYSIDDYVVWNGSRIDAAEKASMTASIAAPADPNAPGAVGSTVPASPAALTAAPPARAVQKAQ</sequence>
<dbReference type="PANTHER" id="PTHR22946:SF9">
    <property type="entry name" value="POLYKETIDE TRANSFERASE AF380"/>
    <property type="match status" value="1"/>
</dbReference>
<protein>
    <submittedName>
        <fullName evidence="5">Dienelactone hydrolase family protein</fullName>
        <ecNumber evidence="5">3.1.-.-</ecNumber>
    </submittedName>
</protein>
<feature type="region of interest" description="Disordered" evidence="2">
    <location>
        <begin position="397"/>
        <end position="430"/>
    </location>
</feature>
<dbReference type="EMBL" id="JBHSMU010000015">
    <property type="protein sequence ID" value="MFC5462032.1"/>
    <property type="molecule type" value="Genomic_DNA"/>
</dbReference>
<comment type="caution">
    <text evidence="5">The sequence shown here is derived from an EMBL/GenBank/DDBJ whole genome shotgun (WGS) entry which is preliminary data.</text>
</comment>
<feature type="domain" description="Xaa-Pro dipeptidyl-peptidase-like" evidence="4">
    <location>
        <begin position="52"/>
        <end position="181"/>
    </location>
</feature>
<dbReference type="InterPro" id="IPR029058">
    <property type="entry name" value="AB_hydrolase_fold"/>
</dbReference>
<evidence type="ECO:0000313" key="6">
    <source>
        <dbReference type="Proteomes" id="UP001596050"/>
    </source>
</evidence>
<gene>
    <name evidence="5" type="ORF">ACFPN5_19650</name>
</gene>
<dbReference type="GO" id="GO:0016787">
    <property type="term" value="F:hydrolase activity"/>
    <property type="evidence" value="ECO:0007669"/>
    <property type="project" value="UniProtKB-KW"/>
</dbReference>
<evidence type="ECO:0000313" key="5">
    <source>
        <dbReference type="EMBL" id="MFC5462032.1"/>
    </source>
</evidence>
<dbReference type="PANTHER" id="PTHR22946">
    <property type="entry name" value="DIENELACTONE HYDROLASE DOMAIN-CONTAINING PROTEIN-RELATED"/>
    <property type="match status" value="1"/>
</dbReference>
<reference evidence="6" key="1">
    <citation type="journal article" date="2019" name="Int. J. Syst. Evol. Microbiol.">
        <title>The Global Catalogue of Microorganisms (GCM) 10K type strain sequencing project: providing services to taxonomists for standard genome sequencing and annotation.</title>
        <authorList>
            <consortium name="The Broad Institute Genomics Platform"/>
            <consortium name="The Broad Institute Genome Sequencing Center for Infectious Disease"/>
            <person name="Wu L."/>
            <person name="Ma J."/>
        </authorList>
    </citation>
    <scope>NUCLEOTIDE SEQUENCE [LARGE SCALE GENOMIC DNA]</scope>
    <source>
        <strain evidence="6">KACC 12649</strain>
    </source>
</reference>
<dbReference type="Pfam" id="PF02129">
    <property type="entry name" value="Peptidase_S15"/>
    <property type="match status" value="1"/>
</dbReference>
<evidence type="ECO:0000256" key="3">
    <source>
        <dbReference type="SAM" id="SignalP"/>
    </source>
</evidence>